<gene>
    <name evidence="1" type="ORF">S03H2_28185</name>
</gene>
<dbReference type="AlphaFoldDB" id="X1IB87"/>
<dbReference type="EMBL" id="BARU01016979">
    <property type="protein sequence ID" value="GAH54848.1"/>
    <property type="molecule type" value="Genomic_DNA"/>
</dbReference>
<protein>
    <submittedName>
        <fullName evidence="1">Uncharacterized protein</fullName>
    </submittedName>
</protein>
<proteinExistence type="predicted"/>
<name>X1IB87_9ZZZZ</name>
<organism evidence="1">
    <name type="scientific">marine sediment metagenome</name>
    <dbReference type="NCBI Taxonomy" id="412755"/>
    <lineage>
        <taxon>unclassified sequences</taxon>
        <taxon>metagenomes</taxon>
        <taxon>ecological metagenomes</taxon>
    </lineage>
</organism>
<comment type="caution">
    <text evidence="1">The sequence shown here is derived from an EMBL/GenBank/DDBJ whole genome shotgun (WGS) entry which is preliminary data.</text>
</comment>
<accession>X1IB87</accession>
<evidence type="ECO:0000313" key="1">
    <source>
        <dbReference type="EMBL" id="GAH54848.1"/>
    </source>
</evidence>
<feature type="non-terminal residue" evidence="1">
    <location>
        <position position="1"/>
    </location>
</feature>
<sequence>QNFTQADITKIIKFGYKEKISSLEEVISDYVKNYLLEPNPYLISSTS</sequence>
<reference evidence="1" key="1">
    <citation type="journal article" date="2014" name="Front. Microbiol.">
        <title>High frequency of phylogenetically diverse reductive dehalogenase-homologous genes in deep subseafloor sedimentary metagenomes.</title>
        <authorList>
            <person name="Kawai M."/>
            <person name="Futagami T."/>
            <person name="Toyoda A."/>
            <person name="Takaki Y."/>
            <person name="Nishi S."/>
            <person name="Hori S."/>
            <person name="Arai W."/>
            <person name="Tsubouchi T."/>
            <person name="Morono Y."/>
            <person name="Uchiyama I."/>
            <person name="Ito T."/>
            <person name="Fujiyama A."/>
            <person name="Inagaki F."/>
            <person name="Takami H."/>
        </authorList>
    </citation>
    <scope>NUCLEOTIDE SEQUENCE</scope>
    <source>
        <strain evidence="1">Expedition CK06-06</strain>
    </source>
</reference>